<evidence type="ECO:0000259" key="4">
    <source>
        <dbReference type="Pfam" id="PF06414"/>
    </source>
</evidence>
<organism evidence="5">
    <name type="scientific">Acinetobacter baumannii WM99c</name>
    <dbReference type="NCBI Taxonomy" id="945555"/>
    <lineage>
        <taxon>Bacteria</taxon>
        <taxon>Pseudomonadati</taxon>
        <taxon>Pseudomonadota</taxon>
        <taxon>Gammaproteobacteria</taxon>
        <taxon>Moraxellales</taxon>
        <taxon>Moraxellaceae</taxon>
        <taxon>Acinetobacter</taxon>
        <taxon>Acinetobacter calcoaceticus/baumannii complex</taxon>
    </lineage>
</organism>
<gene>
    <name evidence="5" type="ORF">BSF95_00257</name>
</gene>
<dbReference type="InterPro" id="IPR027417">
    <property type="entry name" value="P-loop_NTPase"/>
</dbReference>
<dbReference type="GO" id="GO:0005524">
    <property type="term" value="F:ATP binding"/>
    <property type="evidence" value="ECO:0007669"/>
    <property type="project" value="UniProtKB-KW"/>
</dbReference>
<evidence type="ECO:0000313" key="5">
    <source>
        <dbReference type="EMBL" id="AXQ88690.1"/>
    </source>
</evidence>
<feature type="domain" description="Zeta toxin" evidence="4">
    <location>
        <begin position="8"/>
        <end position="158"/>
    </location>
</feature>
<dbReference type="Pfam" id="PF06414">
    <property type="entry name" value="Zeta_toxin"/>
    <property type="match status" value="1"/>
</dbReference>
<proteinExistence type="predicted"/>
<dbReference type="SUPFAM" id="SSF52540">
    <property type="entry name" value="P-loop containing nucleoside triphosphate hydrolases"/>
    <property type="match status" value="1"/>
</dbReference>
<name>A0A385ER04_ACIBA</name>
<dbReference type="Gene3D" id="1.10.3290.10">
    <property type="entry name" value="Fido-like domain"/>
    <property type="match status" value="1"/>
</dbReference>
<reference evidence="5" key="1">
    <citation type="submission" date="2018-08" db="EMBL/GenBank/DDBJ databases">
        <title>Complete genome sequence of Acinetobacter baumannii strain WM99c.</title>
        <authorList>
            <person name="Nigro S.J."/>
            <person name="Wick R.R."/>
            <person name="Holt K.E."/>
            <person name="Hall R.M."/>
        </authorList>
    </citation>
    <scope>NUCLEOTIDE SEQUENCE</scope>
    <source>
        <strain evidence="5">WM99c</strain>
    </source>
</reference>
<evidence type="ECO:0000256" key="2">
    <source>
        <dbReference type="ARBA" id="ARBA00022840"/>
    </source>
</evidence>
<dbReference type="RefSeq" id="WP_000192314.1">
    <property type="nucleotide sequence ID" value="NZ_AERY01000104.1"/>
</dbReference>
<evidence type="ECO:0000256" key="3">
    <source>
        <dbReference type="SAM" id="MobiDB-lite"/>
    </source>
</evidence>
<dbReference type="Gene3D" id="3.40.50.300">
    <property type="entry name" value="P-loop containing nucleotide triphosphate hydrolases"/>
    <property type="match status" value="1"/>
</dbReference>
<accession>A0A385ER04</accession>
<sequence>MTQKNELDTKYAVIVAGGNGAGKSTLIDNVIIPKFNSLNLDINFINADVWQLQHFGHFDNTNPTHAREAQKWAEAERQKHLDEGRSFIAETVFSHPSKVDLIKEAKSKGFYVVLYHIHLENSDIALDRIKDRVRKGGHDVDEDKVKARYERVLPLVAEATQYADLTFVLDNSVRDRPHQQVFKLEYGKITAIDNNVPDWAIKAYEKQLTDYLGLDQATKISNTNEDLTMSNTKEKLGFEYNARLLANDIQPQHRETVVANYRKNFVEHVANSAAVAGNSHKLDDVASLINGTTVGGHSVKDQRQVLNLIDASNELVNMVRNGNFALNKSTYLKVNGIVADRESIEAGVLRGEGVEQSFTPDVGIRHFRTHRPMKTEEDAPALNKFMQEGFDHINSLKNPLEKGIATFLYGSLNQFTFEGEKRTAHLMMNGVLMSAGLDAISIPADKAIDFRQKMVRFYESKNADEVMEFLADLHPALNNTKKLDAEKEKKSENDFGRSFQ</sequence>
<dbReference type="GO" id="GO:0016301">
    <property type="term" value="F:kinase activity"/>
    <property type="evidence" value="ECO:0007669"/>
    <property type="project" value="InterPro"/>
</dbReference>
<feature type="region of interest" description="Disordered" evidence="3">
    <location>
        <begin position="481"/>
        <end position="500"/>
    </location>
</feature>
<dbReference type="PANTHER" id="PTHR39206:SF1">
    <property type="entry name" value="SLL8004 PROTEIN"/>
    <property type="match status" value="1"/>
</dbReference>
<protein>
    <submittedName>
        <fullName evidence="5">Orf7</fullName>
    </submittedName>
</protein>
<evidence type="ECO:0000256" key="1">
    <source>
        <dbReference type="ARBA" id="ARBA00022741"/>
    </source>
</evidence>
<keyword evidence="2" id="KW-0067">ATP-binding</keyword>
<dbReference type="InterPro" id="IPR010488">
    <property type="entry name" value="Zeta_toxin_domain"/>
</dbReference>
<keyword evidence="1" id="KW-0547">Nucleotide-binding</keyword>
<dbReference type="AlphaFoldDB" id="A0A385ER04"/>
<dbReference type="InterPro" id="IPR036597">
    <property type="entry name" value="Fido-like_dom_sf"/>
</dbReference>
<dbReference type="EMBL" id="CP031743">
    <property type="protein sequence ID" value="AXQ88690.1"/>
    <property type="molecule type" value="Genomic_DNA"/>
</dbReference>
<dbReference type="PANTHER" id="PTHR39206">
    <property type="entry name" value="SLL8004 PROTEIN"/>
    <property type="match status" value="1"/>
</dbReference>